<accession>A7ERL4</accession>
<sequence>MAEYIHYSCGTIDQKKVTENKRAELEWWIEGILREDSDSFELEEERKRVIIAPIQKMIVRRHSGRNGGCFPSLIDIVNGSRRKRRRDFVTIVVLLTIVCPKV</sequence>
<dbReference type="GeneID" id="5487083"/>
<reference evidence="2" key="1">
    <citation type="journal article" date="2011" name="PLoS Genet.">
        <title>Genomic analysis of the necrotrophic fungal pathogens Sclerotinia sclerotiorum and Botrytis cinerea.</title>
        <authorList>
            <person name="Amselem J."/>
            <person name="Cuomo C.A."/>
            <person name="van Kan J.A."/>
            <person name="Viaud M."/>
            <person name="Benito E.P."/>
            <person name="Couloux A."/>
            <person name="Coutinho P.M."/>
            <person name="de Vries R.P."/>
            <person name="Dyer P.S."/>
            <person name="Fillinger S."/>
            <person name="Fournier E."/>
            <person name="Gout L."/>
            <person name="Hahn M."/>
            <person name="Kohn L."/>
            <person name="Lapalu N."/>
            <person name="Plummer K.M."/>
            <person name="Pradier J.M."/>
            <person name="Quevillon E."/>
            <person name="Sharon A."/>
            <person name="Simon A."/>
            <person name="ten Have A."/>
            <person name="Tudzynski B."/>
            <person name="Tudzynski P."/>
            <person name="Wincker P."/>
            <person name="Andrew M."/>
            <person name="Anthouard V."/>
            <person name="Beever R.E."/>
            <person name="Beffa R."/>
            <person name="Benoit I."/>
            <person name="Bouzid O."/>
            <person name="Brault B."/>
            <person name="Chen Z."/>
            <person name="Choquer M."/>
            <person name="Collemare J."/>
            <person name="Cotton P."/>
            <person name="Danchin E.G."/>
            <person name="Da Silva C."/>
            <person name="Gautier A."/>
            <person name="Giraud C."/>
            <person name="Giraud T."/>
            <person name="Gonzalez C."/>
            <person name="Grossetete S."/>
            <person name="Guldener U."/>
            <person name="Henrissat B."/>
            <person name="Howlett B.J."/>
            <person name="Kodira C."/>
            <person name="Kretschmer M."/>
            <person name="Lappartient A."/>
            <person name="Leroch M."/>
            <person name="Levis C."/>
            <person name="Mauceli E."/>
            <person name="Neuveglise C."/>
            <person name="Oeser B."/>
            <person name="Pearson M."/>
            <person name="Poulain J."/>
            <person name="Poussereau N."/>
            <person name="Quesneville H."/>
            <person name="Rascle C."/>
            <person name="Schumacher J."/>
            <person name="Segurens B."/>
            <person name="Sexton A."/>
            <person name="Silva E."/>
            <person name="Sirven C."/>
            <person name="Soanes D.M."/>
            <person name="Talbot N.J."/>
            <person name="Templeton M."/>
            <person name="Yandava C."/>
            <person name="Yarden O."/>
            <person name="Zeng Q."/>
            <person name="Rollins J.A."/>
            <person name="Lebrun M.H."/>
            <person name="Dickman M."/>
        </authorList>
    </citation>
    <scope>NUCLEOTIDE SEQUENCE [LARGE SCALE GENOMIC DNA]</scope>
    <source>
        <strain evidence="2">ATCC 18683 / 1980 / Ss-1</strain>
    </source>
</reference>
<protein>
    <submittedName>
        <fullName evidence="1">Uncharacterized protein</fullName>
    </submittedName>
</protein>
<dbReference type="EMBL" id="CH476630">
    <property type="protein sequence ID" value="EDN92106.1"/>
    <property type="molecule type" value="Genomic_DNA"/>
</dbReference>
<organism evidence="1 2">
    <name type="scientific">Sclerotinia sclerotiorum (strain ATCC 18683 / 1980 / Ss-1)</name>
    <name type="common">White mold</name>
    <name type="synonym">Whetzelinia sclerotiorum</name>
    <dbReference type="NCBI Taxonomy" id="665079"/>
    <lineage>
        <taxon>Eukaryota</taxon>
        <taxon>Fungi</taxon>
        <taxon>Dikarya</taxon>
        <taxon>Ascomycota</taxon>
        <taxon>Pezizomycotina</taxon>
        <taxon>Leotiomycetes</taxon>
        <taxon>Helotiales</taxon>
        <taxon>Sclerotiniaceae</taxon>
        <taxon>Sclerotinia</taxon>
    </lineage>
</organism>
<dbReference type="RefSeq" id="XP_001591342.1">
    <property type="nucleotide sequence ID" value="XM_001591292.1"/>
</dbReference>
<gene>
    <name evidence="1" type="ORF">SS1G_07968</name>
</gene>
<keyword evidence="2" id="KW-1185">Reference proteome</keyword>
<dbReference type="Proteomes" id="UP000001312">
    <property type="component" value="Unassembled WGS sequence"/>
</dbReference>
<dbReference type="KEGG" id="ssl:SS1G_07968"/>
<dbReference type="InParanoid" id="A7ERL4"/>
<evidence type="ECO:0000313" key="1">
    <source>
        <dbReference type="EMBL" id="EDN92106.1"/>
    </source>
</evidence>
<evidence type="ECO:0000313" key="2">
    <source>
        <dbReference type="Proteomes" id="UP000001312"/>
    </source>
</evidence>
<name>A7ERL4_SCLS1</name>
<proteinExistence type="predicted"/>
<dbReference type="AlphaFoldDB" id="A7ERL4"/>